<keyword evidence="1" id="KW-0175">Coiled coil</keyword>
<dbReference type="Ensembl" id="ENSLLET00000033100.1">
    <property type="protein sequence ID" value="ENSLLEP00000031879.1"/>
    <property type="gene ID" value="ENSLLEG00000020198.1"/>
</dbReference>
<dbReference type="Proteomes" id="UP000694569">
    <property type="component" value="Unplaced"/>
</dbReference>
<dbReference type="GeneTree" id="ENSGT01010000228640"/>
<feature type="region of interest" description="Disordered" evidence="2">
    <location>
        <begin position="1"/>
        <end position="26"/>
    </location>
</feature>
<feature type="coiled-coil region" evidence="1">
    <location>
        <begin position="89"/>
        <end position="116"/>
    </location>
</feature>
<evidence type="ECO:0000313" key="4">
    <source>
        <dbReference type="Proteomes" id="UP000694569"/>
    </source>
</evidence>
<evidence type="ECO:0000313" key="3">
    <source>
        <dbReference type="Ensembl" id="ENSLLEP00000031879.1"/>
    </source>
</evidence>
<sequence>MVRGKKSTGSASTPRRTTRTVSGPLDDFLHPSQPRAAPAACSFSPPKMAAARALTDEISNSVPAIERLERMVAALPTRSDLTAMMEDFRASFQTELREVRTEVADLTTRTDALERRANLPPRLPASLEDDFSEVRRRLDDLDNRSRRHNVRIRGLPEKVSNEDLGTCIRSAFLHILDDPAINDIPLDRCHRALRPVPPAGAPPRDVICRVTSYTLKDRLMTVARTRREWEVESYRLELFHDLSPFTLAARRALRPVTQLLRHATFPIAGDFPSYSRYVLMGLPLPSGDRKMCLASCCALRFPLSQSLIGRPEASWNAQPTWEIALDVLLVDPGPGGQRGPARLHLTYKMINCLN</sequence>
<accession>A0A8C5Q4F4</accession>
<protein>
    <submittedName>
        <fullName evidence="3">Uncharacterized protein</fullName>
    </submittedName>
</protein>
<organism evidence="3 4">
    <name type="scientific">Leptobrachium leishanense</name>
    <name type="common">Leishan spiny toad</name>
    <dbReference type="NCBI Taxonomy" id="445787"/>
    <lineage>
        <taxon>Eukaryota</taxon>
        <taxon>Metazoa</taxon>
        <taxon>Chordata</taxon>
        <taxon>Craniata</taxon>
        <taxon>Vertebrata</taxon>
        <taxon>Euteleostomi</taxon>
        <taxon>Amphibia</taxon>
        <taxon>Batrachia</taxon>
        <taxon>Anura</taxon>
        <taxon>Pelobatoidea</taxon>
        <taxon>Megophryidae</taxon>
        <taxon>Leptobrachium</taxon>
    </lineage>
</organism>
<dbReference type="Gene3D" id="3.30.70.1820">
    <property type="entry name" value="L1 transposable element, RRM domain"/>
    <property type="match status" value="1"/>
</dbReference>
<evidence type="ECO:0000256" key="2">
    <source>
        <dbReference type="SAM" id="MobiDB-lite"/>
    </source>
</evidence>
<dbReference type="InterPro" id="IPR004244">
    <property type="entry name" value="Transposase_22"/>
</dbReference>
<reference evidence="3" key="1">
    <citation type="submission" date="2025-08" db="UniProtKB">
        <authorList>
            <consortium name="Ensembl"/>
        </authorList>
    </citation>
    <scope>IDENTIFICATION</scope>
</reference>
<evidence type="ECO:0000256" key="1">
    <source>
        <dbReference type="SAM" id="Coils"/>
    </source>
</evidence>
<reference evidence="3" key="2">
    <citation type="submission" date="2025-09" db="UniProtKB">
        <authorList>
            <consortium name="Ensembl"/>
        </authorList>
    </citation>
    <scope>IDENTIFICATION</scope>
</reference>
<feature type="compositionally biased region" description="Polar residues" evidence="2">
    <location>
        <begin position="7"/>
        <end position="21"/>
    </location>
</feature>
<keyword evidence="4" id="KW-1185">Reference proteome</keyword>
<dbReference type="PANTHER" id="PTHR11505">
    <property type="entry name" value="L1 TRANSPOSABLE ELEMENT-RELATED"/>
    <property type="match status" value="1"/>
</dbReference>
<dbReference type="AlphaFoldDB" id="A0A8C5Q4F4"/>
<name>A0A8C5Q4F4_9ANUR</name>
<proteinExistence type="predicted"/>